<dbReference type="Pfam" id="PF00106">
    <property type="entry name" value="adh_short"/>
    <property type="match status" value="1"/>
</dbReference>
<comment type="caution">
    <text evidence="5">The sequence shown here is derived from an EMBL/GenBank/DDBJ whole genome shotgun (WGS) entry which is preliminary data.</text>
</comment>
<dbReference type="Proteomes" id="UP000054821">
    <property type="component" value="Unassembled WGS sequence"/>
</dbReference>
<dbReference type="InterPro" id="IPR036291">
    <property type="entry name" value="NAD(P)-bd_dom_sf"/>
</dbReference>
<dbReference type="SUPFAM" id="SSF51735">
    <property type="entry name" value="NAD(P)-binding Rossmann-fold domains"/>
    <property type="match status" value="1"/>
</dbReference>
<evidence type="ECO:0000256" key="3">
    <source>
        <dbReference type="ARBA" id="ARBA00023002"/>
    </source>
</evidence>
<dbReference type="GeneID" id="29980239"/>
<evidence type="ECO:0000256" key="1">
    <source>
        <dbReference type="ARBA" id="ARBA00006484"/>
    </source>
</evidence>
<keyword evidence="3" id="KW-0560">Oxidoreductase</keyword>
<dbReference type="Pfam" id="PF11754">
    <property type="entry name" value="Velvet"/>
    <property type="match status" value="1"/>
</dbReference>
<organism evidence="5 6">
    <name type="scientific">Trichoderma gamsii</name>
    <dbReference type="NCBI Taxonomy" id="398673"/>
    <lineage>
        <taxon>Eukaryota</taxon>
        <taxon>Fungi</taxon>
        <taxon>Dikarya</taxon>
        <taxon>Ascomycota</taxon>
        <taxon>Pezizomycotina</taxon>
        <taxon>Sordariomycetes</taxon>
        <taxon>Hypocreomycetidae</taxon>
        <taxon>Hypocreales</taxon>
        <taxon>Hypocreaceae</taxon>
        <taxon>Trichoderma</taxon>
    </lineage>
</organism>
<reference evidence="5 6" key="1">
    <citation type="journal article" date="2016" name="Genome Announc.">
        <title>Draft Whole-Genome Sequence of Trichoderma gamsii T6085, a Promising Biocontrol Agent of Fusarium Head Blight on Wheat.</title>
        <authorList>
            <person name="Baroncelli R."/>
            <person name="Zapparata A."/>
            <person name="Piaggeschi G."/>
            <person name="Sarrocco S."/>
            <person name="Vannacci G."/>
        </authorList>
    </citation>
    <scope>NUCLEOTIDE SEQUENCE [LARGE SCALE GENOMIC DNA]</scope>
    <source>
        <strain evidence="5 6">T6085</strain>
    </source>
</reference>
<evidence type="ECO:0000259" key="4">
    <source>
        <dbReference type="PROSITE" id="PS51821"/>
    </source>
</evidence>
<dbReference type="PRINTS" id="PR00081">
    <property type="entry name" value="GDHRDH"/>
</dbReference>
<dbReference type="InterPro" id="IPR037525">
    <property type="entry name" value="Velvet_dom"/>
</dbReference>
<dbReference type="AlphaFoldDB" id="A0A2P4ZWY8"/>
<accession>A0A2P4ZWY8</accession>
<dbReference type="Gene3D" id="2.60.40.3960">
    <property type="entry name" value="Velvet domain"/>
    <property type="match status" value="1"/>
</dbReference>
<dbReference type="PANTHER" id="PTHR24320:SF252">
    <property type="entry name" value="DEHYDROGENASE_REDUCTASE FAMILY PROTEIN, PUTATIVE (AFU_ORTHOLOGUE AFUA_3G08550)-RELATED"/>
    <property type="match status" value="1"/>
</dbReference>
<proteinExistence type="inferred from homology"/>
<dbReference type="STRING" id="398673.A0A2P4ZWY8"/>
<dbReference type="PANTHER" id="PTHR24320">
    <property type="entry name" value="RETINOL DEHYDROGENASE"/>
    <property type="match status" value="1"/>
</dbReference>
<dbReference type="InterPro" id="IPR002347">
    <property type="entry name" value="SDR_fam"/>
</dbReference>
<keyword evidence="2" id="KW-0521">NADP</keyword>
<keyword evidence="6" id="KW-1185">Reference proteome</keyword>
<comment type="similarity">
    <text evidence="1">Belongs to the short-chain dehydrogenases/reductases (SDR) family.</text>
</comment>
<dbReference type="InterPro" id="IPR038491">
    <property type="entry name" value="Velvet_dom_sf"/>
</dbReference>
<feature type="domain" description="Velvet" evidence="4">
    <location>
        <begin position="1"/>
        <end position="393"/>
    </location>
</feature>
<evidence type="ECO:0000256" key="2">
    <source>
        <dbReference type="ARBA" id="ARBA00022857"/>
    </source>
</evidence>
<evidence type="ECO:0000313" key="6">
    <source>
        <dbReference type="Proteomes" id="UP000054821"/>
    </source>
</evidence>
<dbReference type="EMBL" id="JPDN02000005">
    <property type="protein sequence ID" value="PON28807.1"/>
    <property type="molecule type" value="Genomic_DNA"/>
</dbReference>
<dbReference type="PROSITE" id="PS51821">
    <property type="entry name" value="VELVET"/>
    <property type="match status" value="1"/>
</dbReference>
<dbReference type="RefSeq" id="XP_018666298.1">
    <property type="nucleotide sequence ID" value="XM_018800156.1"/>
</dbReference>
<sequence length="411" mass="44191">MGLFQPSIPPLPPGIDLAGQTVVVTGATSGIGLAVAKRIVKLHASNVIFAVRDTVKGEALKASFLADPEIRSANPKGTIQVMQLNMETYESVKTFTSEFMRRFGELHVLLLNAGGMSHQREMVSSGHEKAIQVNYLSNVMLLLELLPLLESTADKAGKPSRVTWTGSRSYRQTSLNKNPPSVSKGILNHLDHAESIPLFTRYADSKLLGLLFLRELANRYGHDKVIINSFCPNTVDTGMATSMPFYLRIPAAAIMKVKGRSPDEATSIVLNAAFVAGEETHGNLLEDCTVVPLSMFVQSDEGAKVQSQLWNETSPHSRRIFSGNPSGSRLASSALRACVAVATLVLNHGSAPVLASVFSEPFQVFSAKKFPGVIESTPLSKCFALQGIKIPIRKDGVKGRGGGGDGDGEYD</sequence>
<dbReference type="GO" id="GO:0016491">
    <property type="term" value="F:oxidoreductase activity"/>
    <property type="evidence" value="ECO:0007669"/>
    <property type="project" value="UniProtKB-KW"/>
</dbReference>
<protein>
    <recommendedName>
        <fullName evidence="4">Velvet domain-containing protein</fullName>
    </recommendedName>
</protein>
<evidence type="ECO:0000313" key="5">
    <source>
        <dbReference type="EMBL" id="PON28807.1"/>
    </source>
</evidence>
<dbReference type="Gene3D" id="3.40.50.720">
    <property type="entry name" value="NAD(P)-binding Rossmann-like Domain"/>
    <property type="match status" value="1"/>
</dbReference>
<gene>
    <name evidence="5" type="ORF">TGAM01_v201915</name>
</gene>
<name>A0A2P4ZWY8_9HYPO</name>